<dbReference type="InterPro" id="IPR002371">
    <property type="entry name" value="FlgK"/>
</dbReference>
<dbReference type="GO" id="GO:0005198">
    <property type="term" value="F:structural molecule activity"/>
    <property type="evidence" value="ECO:0007669"/>
    <property type="project" value="InterPro"/>
</dbReference>
<dbReference type="PANTHER" id="PTHR30033">
    <property type="entry name" value="FLAGELLAR HOOK-ASSOCIATED PROTEIN 1"/>
    <property type="match status" value="1"/>
</dbReference>
<evidence type="ECO:0000256" key="3">
    <source>
        <dbReference type="ARBA" id="ARBA00009677"/>
    </source>
</evidence>
<name>A0A7L5BTK4_9RHOB</name>
<dbReference type="NCBIfam" id="TIGR02492">
    <property type="entry name" value="flgK_ends"/>
    <property type="match status" value="1"/>
</dbReference>
<feature type="domain" description="Flagellar hook-associated protein FlgK helical" evidence="8">
    <location>
        <begin position="98"/>
        <end position="309"/>
    </location>
</feature>
<keyword evidence="9" id="KW-0969">Cilium</keyword>
<evidence type="ECO:0000259" key="8">
    <source>
        <dbReference type="Pfam" id="PF22638"/>
    </source>
</evidence>
<protein>
    <recommendedName>
        <fullName evidence="4">Flagellar hook-associated protein 1</fullName>
    </recommendedName>
</protein>
<comment type="similarity">
    <text evidence="3">Belongs to the flagella basal body rod proteins family.</text>
</comment>
<evidence type="ECO:0000256" key="5">
    <source>
        <dbReference type="ARBA" id="ARBA00022525"/>
    </source>
</evidence>
<dbReference type="Pfam" id="PF06429">
    <property type="entry name" value="Flg_bbr_C"/>
    <property type="match status" value="1"/>
</dbReference>
<evidence type="ECO:0000259" key="7">
    <source>
        <dbReference type="Pfam" id="PF06429"/>
    </source>
</evidence>
<evidence type="ECO:0000313" key="9">
    <source>
        <dbReference type="EMBL" id="QIE55390.1"/>
    </source>
</evidence>
<evidence type="ECO:0000256" key="4">
    <source>
        <dbReference type="ARBA" id="ARBA00016244"/>
    </source>
</evidence>
<reference evidence="9 10" key="1">
    <citation type="submission" date="2020-02" db="EMBL/GenBank/DDBJ databases">
        <title>complete genome sequence of Rhodobacteraceae bacterium.</title>
        <authorList>
            <person name="Park J."/>
            <person name="Kim Y.-S."/>
            <person name="Kim K.-H."/>
        </authorList>
    </citation>
    <scope>NUCLEOTIDE SEQUENCE [LARGE SCALE GENOMIC DNA]</scope>
    <source>
        <strain evidence="9 10">RR4-56</strain>
    </source>
</reference>
<accession>A0A7L5BTK4</accession>
<sequence>MTLSLALSNAVTGLRATTAQTEVISNNVSNALSEDYARRDVAVSASAIGGVRVEGVTRAIAPAITDALRLAGAVAGDAGSRADALTRIAAAIGEPGAEGALATAADALDAAFAAAANTPESAQLISAAFVAADEYAGKINETAGETMALRTDADASIARQVAAINDAIRRIEALNQEIRSRVVAGGDISTLEDRRDGLVRTISDMVPLKVVQRDNGAIALFARNGAQLLDGKIFELSFQTTVLVTPDRTIANGGVSGLVVNGLPVRIGEGDGTGLMDGGTLSAAFELRDRIIPGIAAGLDDLAADLIQRTQGLAADPTLAPGDAGLFTDGGAAYDPADLIGVALRLDVNPAVDPDRGGELFRLRDGIGAATEGDVGASAVLRGLQDALVAQVAAPSGSGLSGSRSAAGFAAEISAQLLTRAASAESEAVYQRGRADEFSDAQLARTGVDTDQELARLLVVEQAFAANARVISVVDELLARLINL</sequence>
<dbReference type="InterPro" id="IPR053927">
    <property type="entry name" value="FlgK_helical"/>
</dbReference>
<keyword evidence="10" id="KW-1185">Reference proteome</keyword>
<dbReference type="RefSeq" id="WP_165097237.1">
    <property type="nucleotide sequence ID" value="NZ_CP049056.1"/>
</dbReference>
<dbReference type="PANTHER" id="PTHR30033:SF1">
    <property type="entry name" value="FLAGELLAR HOOK-ASSOCIATED PROTEIN 1"/>
    <property type="match status" value="1"/>
</dbReference>
<evidence type="ECO:0000256" key="6">
    <source>
        <dbReference type="ARBA" id="ARBA00023143"/>
    </source>
</evidence>
<dbReference type="KEGG" id="hdh:G5B40_07920"/>
<keyword evidence="5" id="KW-0964">Secreted</keyword>
<keyword evidence="9" id="KW-0966">Cell projection</keyword>
<dbReference type="GO" id="GO:0009424">
    <property type="term" value="C:bacterial-type flagellum hook"/>
    <property type="evidence" value="ECO:0007669"/>
    <property type="project" value="InterPro"/>
</dbReference>
<comment type="subcellular location">
    <subcellularLocation>
        <location evidence="1">Bacterial flagellum</location>
    </subcellularLocation>
    <subcellularLocation>
        <location evidence="2">Secreted</location>
    </subcellularLocation>
</comment>
<evidence type="ECO:0000256" key="2">
    <source>
        <dbReference type="ARBA" id="ARBA00004613"/>
    </source>
</evidence>
<evidence type="ECO:0000313" key="10">
    <source>
        <dbReference type="Proteomes" id="UP000503336"/>
    </source>
</evidence>
<dbReference type="AlphaFoldDB" id="A0A7L5BTK4"/>
<gene>
    <name evidence="9" type="primary">flgK</name>
    <name evidence="9" type="ORF">G5B40_07920</name>
</gene>
<dbReference type="GO" id="GO:0005576">
    <property type="term" value="C:extracellular region"/>
    <property type="evidence" value="ECO:0007669"/>
    <property type="project" value="UniProtKB-SubCell"/>
</dbReference>
<dbReference type="GO" id="GO:0044780">
    <property type="term" value="P:bacterial-type flagellum assembly"/>
    <property type="evidence" value="ECO:0007669"/>
    <property type="project" value="InterPro"/>
</dbReference>
<keyword evidence="6" id="KW-0975">Bacterial flagellum</keyword>
<organism evidence="9 10">
    <name type="scientific">Pikeienuella piscinae</name>
    <dbReference type="NCBI Taxonomy" id="2748098"/>
    <lineage>
        <taxon>Bacteria</taxon>
        <taxon>Pseudomonadati</taxon>
        <taxon>Pseudomonadota</taxon>
        <taxon>Alphaproteobacteria</taxon>
        <taxon>Rhodobacterales</taxon>
        <taxon>Paracoccaceae</taxon>
        <taxon>Pikeienuella</taxon>
    </lineage>
</organism>
<proteinExistence type="inferred from homology"/>
<dbReference type="InterPro" id="IPR010930">
    <property type="entry name" value="Flg_bb/hook_C_dom"/>
</dbReference>
<evidence type="ECO:0000256" key="1">
    <source>
        <dbReference type="ARBA" id="ARBA00004365"/>
    </source>
</evidence>
<dbReference type="Proteomes" id="UP000503336">
    <property type="component" value="Chromosome"/>
</dbReference>
<keyword evidence="9" id="KW-0282">Flagellum</keyword>
<feature type="domain" description="Flagellar basal-body/hook protein C-terminal" evidence="7">
    <location>
        <begin position="445"/>
        <end position="484"/>
    </location>
</feature>
<dbReference type="Pfam" id="PF22638">
    <property type="entry name" value="FlgK_D1"/>
    <property type="match status" value="1"/>
</dbReference>
<dbReference type="EMBL" id="CP049056">
    <property type="protein sequence ID" value="QIE55390.1"/>
    <property type="molecule type" value="Genomic_DNA"/>
</dbReference>